<evidence type="ECO:0000313" key="2">
    <source>
        <dbReference type="EMBL" id="KAK8394292.1"/>
    </source>
</evidence>
<keyword evidence="3" id="KW-1185">Reference proteome</keyword>
<dbReference type="Proteomes" id="UP001487740">
    <property type="component" value="Unassembled WGS sequence"/>
</dbReference>
<sequence>MRLSAKPGGRVVLTAPERCLTSHVLLGSFVAAFSVTFIIYVVFFTYSFIANMDLLTQVYFSIDPAERNHFYQQKISKGLTILK</sequence>
<organism evidence="2 3">
    <name type="scientific">Scylla paramamosain</name>
    <name type="common">Mud crab</name>
    <dbReference type="NCBI Taxonomy" id="85552"/>
    <lineage>
        <taxon>Eukaryota</taxon>
        <taxon>Metazoa</taxon>
        <taxon>Ecdysozoa</taxon>
        <taxon>Arthropoda</taxon>
        <taxon>Crustacea</taxon>
        <taxon>Multicrustacea</taxon>
        <taxon>Malacostraca</taxon>
        <taxon>Eumalacostraca</taxon>
        <taxon>Eucarida</taxon>
        <taxon>Decapoda</taxon>
        <taxon>Pleocyemata</taxon>
        <taxon>Brachyura</taxon>
        <taxon>Eubrachyura</taxon>
        <taxon>Portunoidea</taxon>
        <taxon>Portunidae</taxon>
        <taxon>Portuninae</taxon>
        <taxon>Scylla</taxon>
    </lineage>
</organism>
<comment type="caution">
    <text evidence="2">The sequence shown here is derived from an EMBL/GenBank/DDBJ whole genome shotgun (WGS) entry which is preliminary data.</text>
</comment>
<name>A0AAW0U7F3_SCYPA</name>
<evidence type="ECO:0000313" key="3">
    <source>
        <dbReference type="Proteomes" id="UP001487740"/>
    </source>
</evidence>
<dbReference type="EMBL" id="JARAKH010000019">
    <property type="protein sequence ID" value="KAK8394292.1"/>
    <property type="molecule type" value="Genomic_DNA"/>
</dbReference>
<accession>A0AAW0U7F3</accession>
<keyword evidence="1" id="KW-0812">Transmembrane</keyword>
<keyword evidence="1" id="KW-1133">Transmembrane helix</keyword>
<gene>
    <name evidence="2" type="ORF">O3P69_006473</name>
</gene>
<dbReference type="AlphaFoldDB" id="A0AAW0U7F3"/>
<proteinExistence type="predicted"/>
<protein>
    <submittedName>
        <fullName evidence="2">Uncharacterized protein</fullName>
    </submittedName>
</protein>
<reference evidence="2 3" key="1">
    <citation type="submission" date="2023-03" db="EMBL/GenBank/DDBJ databases">
        <title>High-quality genome of Scylla paramamosain provides insights in environmental adaptation.</title>
        <authorList>
            <person name="Zhang L."/>
        </authorList>
    </citation>
    <scope>NUCLEOTIDE SEQUENCE [LARGE SCALE GENOMIC DNA]</scope>
    <source>
        <strain evidence="2">LZ_2023a</strain>
        <tissue evidence="2">Muscle</tissue>
    </source>
</reference>
<feature type="transmembrane region" description="Helical" evidence="1">
    <location>
        <begin position="24"/>
        <end position="49"/>
    </location>
</feature>
<keyword evidence="1" id="KW-0472">Membrane</keyword>
<evidence type="ECO:0000256" key="1">
    <source>
        <dbReference type="SAM" id="Phobius"/>
    </source>
</evidence>